<organism evidence="1 2">
    <name type="scientific">Hypoxylon rubiginosum</name>
    <dbReference type="NCBI Taxonomy" id="110542"/>
    <lineage>
        <taxon>Eukaryota</taxon>
        <taxon>Fungi</taxon>
        <taxon>Dikarya</taxon>
        <taxon>Ascomycota</taxon>
        <taxon>Pezizomycotina</taxon>
        <taxon>Sordariomycetes</taxon>
        <taxon>Xylariomycetidae</taxon>
        <taxon>Xylariales</taxon>
        <taxon>Hypoxylaceae</taxon>
        <taxon>Hypoxylon</taxon>
    </lineage>
</organism>
<sequence length="98" mass="11322">MFPNLDVFPRPEPEPANKDDHDIWLQEYEKWGSLKCPCGRGYFCRCHGSWVSGLEVGSGKAPTWDQQKRDLCPDYHYGDSTDVKSYIGYRDAFIQEVS</sequence>
<accession>A0ACC0CXL6</accession>
<evidence type="ECO:0000313" key="2">
    <source>
        <dbReference type="Proteomes" id="UP001497680"/>
    </source>
</evidence>
<gene>
    <name evidence="1" type="ORF">F4821DRAFT_279657</name>
</gene>
<name>A0ACC0CXL6_9PEZI</name>
<reference evidence="1 2" key="1">
    <citation type="journal article" date="2022" name="New Phytol.">
        <title>Ecological generalism drives hyperdiversity of secondary metabolite gene clusters in xylarialean endophytes.</title>
        <authorList>
            <person name="Franco M.E.E."/>
            <person name="Wisecaver J.H."/>
            <person name="Arnold A.E."/>
            <person name="Ju Y.M."/>
            <person name="Slot J.C."/>
            <person name="Ahrendt S."/>
            <person name="Moore L.P."/>
            <person name="Eastman K.E."/>
            <person name="Scott K."/>
            <person name="Konkel Z."/>
            <person name="Mondo S.J."/>
            <person name="Kuo A."/>
            <person name="Hayes R.D."/>
            <person name="Haridas S."/>
            <person name="Andreopoulos B."/>
            <person name="Riley R."/>
            <person name="LaButti K."/>
            <person name="Pangilinan J."/>
            <person name="Lipzen A."/>
            <person name="Amirebrahimi M."/>
            <person name="Yan J."/>
            <person name="Adam C."/>
            <person name="Keymanesh K."/>
            <person name="Ng V."/>
            <person name="Louie K."/>
            <person name="Northen T."/>
            <person name="Drula E."/>
            <person name="Henrissat B."/>
            <person name="Hsieh H.M."/>
            <person name="Youens-Clark K."/>
            <person name="Lutzoni F."/>
            <person name="Miadlikowska J."/>
            <person name="Eastwood D.C."/>
            <person name="Hamelin R.C."/>
            <person name="Grigoriev I.V."/>
            <person name="U'Ren J.M."/>
        </authorList>
    </citation>
    <scope>NUCLEOTIDE SEQUENCE [LARGE SCALE GENOMIC DNA]</scope>
    <source>
        <strain evidence="1 2">ER1909</strain>
    </source>
</reference>
<keyword evidence="2" id="KW-1185">Reference proteome</keyword>
<dbReference type="Proteomes" id="UP001497680">
    <property type="component" value="Unassembled WGS sequence"/>
</dbReference>
<evidence type="ECO:0000313" key="1">
    <source>
        <dbReference type="EMBL" id="KAI6085113.1"/>
    </source>
</evidence>
<proteinExistence type="predicted"/>
<protein>
    <submittedName>
        <fullName evidence="1">Uncharacterized protein</fullName>
    </submittedName>
</protein>
<comment type="caution">
    <text evidence="1">The sequence shown here is derived from an EMBL/GenBank/DDBJ whole genome shotgun (WGS) entry which is preliminary data.</text>
</comment>
<dbReference type="EMBL" id="MU394329">
    <property type="protein sequence ID" value="KAI6085113.1"/>
    <property type="molecule type" value="Genomic_DNA"/>
</dbReference>